<dbReference type="OrthoDB" id="5430717at2759"/>
<dbReference type="EMBL" id="MNUE01000021">
    <property type="protein sequence ID" value="OJD34656.1"/>
    <property type="molecule type" value="Genomic_DNA"/>
</dbReference>
<feature type="region of interest" description="Disordered" evidence="2">
    <location>
        <begin position="266"/>
        <end position="297"/>
    </location>
</feature>
<protein>
    <submittedName>
        <fullName evidence="3">Agc dmpk protein kinase</fullName>
    </submittedName>
</protein>
<feature type="compositionally biased region" description="Low complexity" evidence="2">
    <location>
        <begin position="502"/>
        <end position="525"/>
    </location>
</feature>
<feature type="compositionally biased region" description="Basic and acidic residues" evidence="2">
    <location>
        <begin position="441"/>
        <end position="453"/>
    </location>
</feature>
<evidence type="ECO:0000256" key="1">
    <source>
        <dbReference type="SAM" id="Coils"/>
    </source>
</evidence>
<evidence type="ECO:0000313" key="4">
    <source>
        <dbReference type="Proteomes" id="UP000183809"/>
    </source>
</evidence>
<keyword evidence="4" id="KW-1185">Reference proteome</keyword>
<feature type="compositionally biased region" description="Polar residues" evidence="2">
    <location>
        <begin position="214"/>
        <end position="227"/>
    </location>
</feature>
<feature type="compositionally biased region" description="Basic residues" evidence="2">
    <location>
        <begin position="44"/>
        <end position="54"/>
    </location>
</feature>
<dbReference type="RefSeq" id="XP_020130916.1">
    <property type="nucleotide sequence ID" value="XM_020272641.1"/>
</dbReference>
<dbReference type="STRING" id="236234.A0A1J9R1Z3"/>
<sequence>MADIQNWMRKTIQPVRTRTPTFPLTSDERRSTVDASSLSESSTPRRRSGPRKKISSYFTHRPSKCLDDPATELWSSDGMTNDAPLPDINTMIDAIFIKLCDQPFDGLPEQMNSSILHVIEAYRNLSVEKEQLNDRLQEMGNSLEEAQIRWETEEKDFRAEIKRLELIIAKGKNGMSRLMASRQDSVVSRRKGFRSKAGLSTTAIREAETVAKQEPQTKNSQQAMSPSSRERVLSIQLFSTVNHDISVGTPPLTNISNALGNVSAFPEGPRGSLSPGQAASSDDERACRGSRTRLSPSSAIVPCEKEAGSFRESDPARDLQAIKQMASAIASNRGLRAEQILPKLIELFDNAEEHLEVPSTEAVQRTPTRHQIRRPPSWIPNDDAAGWKDSRIMPAIRPPLRTIDSFVSSRGEAMSDLSASSSEELEGDRNVRKPSKIPSPTHDKGLARSRQEQRSSVVTVVAGPGRSEAEMLSSSASSRRTAFRNSAERLDASVAPRNNMVRQMSQQSNRRSLSSSAAQSGATSSPDTVAAKSTTANAQVKLTAATLGPDQRSTAAEARD</sequence>
<feature type="compositionally biased region" description="Polar residues" evidence="2">
    <location>
        <begin position="14"/>
        <end position="24"/>
    </location>
</feature>
<evidence type="ECO:0000256" key="2">
    <source>
        <dbReference type="SAM" id="MobiDB-lite"/>
    </source>
</evidence>
<feature type="region of interest" description="Disordered" evidence="2">
    <location>
        <begin position="209"/>
        <end position="229"/>
    </location>
</feature>
<feature type="region of interest" description="Disordered" evidence="2">
    <location>
        <begin position="1"/>
        <end position="60"/>
    </location>
</feature>
<keyword evidence="1" id="KW-0175">Coiled coil</keyword>
<feature type="compositionally biased region" description="Polar residues" evidence="2">
    <location>
        <begin position="33"/>
        <end position="42"/>
    </location>
</feature>
<feature type="region of interest" description="Disordered" evidence="2">
    <location>
        <begin position="414"/>
        <end position="535"/>
    </location>
</feature>
<dbReference type="GeneID" id="31012900"/>
<keyword evidence="3" id="KW-0808">Transferase</keyword>
<feature type="region of interest" description="Disordered" evidence="2">
    <location>
        <begin position="358"/>
        <end position="385"/>
    </location>
</feature>
<gene>
    <name evidence="3" type="ORF">BKCO1_2100013</name>
</gene>
<organism evidence="3 4">
    <name type="scientific">Diplodia corticola</name>
    <dbReference type="NCBI Taxonomy" id="236234"/>
    <lineage>
        <taxon>Eukaryota</taxon>
        <taxon>Fungi</taxon>
        <taxon>Dikarya</taxon>
        <taxon>Ascomycota</taxon>
        <taxon>Pezizomycotina</taxon>
        <taxon>Dothideomycetes</taxon>
        <taxon>Dothideomycetes incertae sedis</taxon>
        <taxon>Botryosphaeriales</taxon>
        <taxon>Botryosphaeriaceae</taxon>
        <taxon>Diplodia</taxon>
    </lineage>
</organism>
<dbReference type="GO" id="GO:0016301">
    <property type="term" value="F:kinase activity"/>
    <property type="evidence" value="ECO:0007669"/>
    <property type="project" value="UniProtKB-KW"/>
</dbReference>
<dbReference type="Proteomes" id="UP000183809">
    <property type="component" value="Unassembled WGS sequence"/>
</dbReference>
<feature type="coiled-coil region" evidence="1">
    <location>
        <begin position="119"/>
        <end position="149"/>
    </location>
</feature>
<evidence type="ECO:0000313" key="3">
    <source>
        <dbReference type="EMBL" id="OJD34656.1"/>
    </source>
</evidence>
<accession>A0A1J9R1Z3</accession>
<proteinExistence type="predicted"/>
<name>A0A1J9R1Z3_9PEZI</name>
<dbReference type="AlphaFoldDB" id="A0A1J9R1Z3"/>
<keyword evidence="3" id="KW-0418">Kinase</keyword>
<comment type="caution">
    <text evidence="3">The sequence shown here is derived from an EMBL/GenBank/DDBJ whole genome shotgun (WGS) entry which is preliminary data.</text>
</comment>
<feature type="compositionally biased region" description="Low complexity" evidence="2">
    <location>
        <begin position="470"/>
        <end position="485"/>
    </location>
</feature>
<feature type="region of interest" description="Disordered" evidence="2">
    <location>
        <begin position="541"/>
        <end position="560"/>
    </location>
</feature>
<reference evidence="3 4" key="1">
    <citation type="submission" date="2016-10" db="EMBL/GenBank/DDBJ databases">
        <title>Proteomics and genomics reveal pathogen-plant mechanisms compatible with a hemibiotrophic lifestyle of Diplodia corticola.</title>
        <authorList>
            <person name="Fernandes I."/>
            <person name="De Jonge R."/>
            <person name="Van De Peer Y."/>
            <person name="Devreese B."/>
            <person name="Alves A."/>
            <person name="Esteves A.C."/>
        </authorList>
    </citation>
    <scope>NUCLEOTIDE SEQUENCE [LARGE SCALE GENOMIC DNA]</scope>
    <source>
        <strain evidence="3 4">CBS 112549</strain>
    </source>
</reference>